<gene>
    <name evidence="2" type="ORF">OJ253_736</name>
</gene>
<evidence type="ECO:0000256" key="1">
    <source>
        <dbReference type="SAM" id="MobiDB-lite"/>
    </source>
</evidence>
<dbReference type="Proteomes" id="UP001067231">
    <property type="component" value="Unassembled WGS sequence"/>
</dbReference>
<accession>A0A9D5DIM9</accession>
<evidence type="ECO:0000313" key="2">
    <source>
        <dbReference type="EMBL" id="KAJ1611885.1"/>
    </source>
</evidence>
<sequence length="270" mass="29038">MQIKVAKEEGEKRLVSGFCVGRDHFNCLPGRATDGGCLSVLGWRSCQSDPKSGCLRRPQPRARREIPVFLGSCNEKSRIPRAAWGSCFAPAGGSALGAHVSECGGLPGVPGGAQSRGGSPGRQSGGPEEDEESGRVCQVHGERREHSGCDHTAEWQVEQPSGVYLSLQREPESREQRDGGILVRELWGTLGLREERPEGDQGFPDKGLSQGKDLLQNDEEAARHGEPAGISLKQDALRTHLPKPGLGDDGVEYNPRIQGHPVNGHPQGQH</sequence>
<dbReference type="AlphaFoldDB" id="A0A9D5DIM9"/>
<name>A0A9D5DIM9_9CRYT</name>
<feature type="compositionally biased region" description="Basic and acidic residues" evidence="1">
    <location>
        <begin position="140"/>
        <end position="153"/>
    </location>
</feature>
<dbReference type="EMBL" id="JAPCXC010000010">
    <property type="protein sequence ID" value="KAJ1611885.1"/>
    <property type="molecule type" value="Genomic_DNA"/>
</dbReference>
<protein>
    <submittedName>
        <fullName evidence="2">Uncharacterized protein</fullName>
    </submittedName>
</protein>
<comment type="caution">
    <text evidence="2">The sequence shown here is derived from an EMBL/GenBank/DDBJ whole genome shotgun (WGS) entry which is preliminary data.</text>
</comment>
<reference evidence="2" key="1">
    <citation type="submission" date="2022-10" db="EMBL/GenBank/DDBJ databases">
        <title>Adaptive evolution leads to modifications in subtelomeric GC content in a zoonotic Cryptosporidium species.</title>
        <authorList>
            <person name="Li J."/>
            <person name="Feng Y."/>
            <person name="Xiao L."/>
        </authorList>
    </citation>
    <scope>NUCLEOTIDE SEQUENCE</scope>
    <source>
        <strain evidence="2">33844</strain>
    </source>
</reference>
<proteinExistence type="predicted"/>
<feature type="region of interest" description="Disordered" evidence="1">
    <location>
        <begin position="107"/>
        <end position="155"/>
    </location>
</feature>
<feature type="region of interest" description="Disordered" evidence="1">
    <location>
        <begin position="193"/>
        <end position="270"/>
    </location>
</feature>
<organism evidence="2">
    <name type="scientific">Cryptosporidium canis</name>
    <dbReference type="NCBI Taxonomy" id="195482"/>
    <lineage>
        <taxon>Eukaryota</taxon>
        <taxon>Sar</taxon>
        <taxon>Alveolata</taxon>
        <taxon>Apicomplexa</taxon>
        <taxon>Conoidasida</taxon>
        <taxon>Coccidia</taxon>
        <taxon>Eucoccidiorida</taxon>
        <taxon>Eimeriorina</taxon>
        <taxon>Cryptosporidiidae</taxon>
        <taxon>Cryptosporidium</taxon>
    </lineage>
</organism>
<feature type="compositionally biased region" description="Gly residues" evidence="1">
    <location>
        <begin position="107"/>
        <end position="124"/>
    </location>
</feature>